<dbReference type="Proteomes" id="UP001161137">
    <property type="component" value="Unassembled WGS sequence"/>
</dbReference>
<organism evidence="1 2">
    <name type="scientific">Ectopseudomonas toyotomiensis</name>
    <dbReference type="NCBI Taxonomy" id="554344"/>
    <lineage>
        <taxon>Bacteria</taxon>
        <taxon>Pseudomonadati</taxon>
        <taxon>Pseudomonadota</taxon>
        <taxon>Gammaproteobacteria</taxon>
        <taxon>Pseudomonadales</taxon>
        <taxon>Pseudomonadaceae</taxon>
        <taxon>Ectopseudomonas</taxon>
    </lineage>
</organism>
<evidence type="ECO:0000313" key="2">
    <source>
        <dbReference type="Proteomes" id="UP001161137"/>
    </source>
</evidence>
<dbReference type="RefSeq" id="WP_196461290.1">
    <property type="nucleotide sequence ID" value="NZ_JACFYY010000026.1"/>
</dbReference>
<protein>
    <submittedName>
        <fullName evidence="1">Uncharacterized protein</fullName>
    </submittedName>
</protein>
<comment type="caution">
    <text evidence="1">The sequence shown here is derived from an EMBL/GenBank/DDBJ whole genome shotgun (WGS) entry which is preliminary data.</text>
</comment>
<proteinExistence type="predicted"/>
<sequence>MKNTDRAPSWLNEKDSDERKWAVEYLLKRWHDPTPQKLGVYDYSSVSGLNMLIRKLESSVAGVKLIERLRNAIRQRRYRLSSGGRRTCSFTLPSETKNTLKRLAKSHRTTETALIQQMIENAALAAAEQKEAIRHEAAMAKVVRNSRKLAQELDSVRINETRKQLRHCVKQLARWEFFLKNEQPELSSEDEATATAMAERRMRAIHETIEASVAKYKILSPRSL</sequence>
<dbReference type="AlphaFoldDB" id="A0AA42LKW1"/>
<name>A0AA42LKW1_9GAMM</name>
<accession>A0AA42LKW1</accession>
<dbReference type="EMBL" id="JAOCDH010000006">
    <property type="protein sequence ID" value="MDH0701310.1"/>
    <property type="molecule type" value="Genomic_DNA"/>
</dbReference>
<reference evidence="1" key="1">
    <citation type="submission" date="2022-09" db="EMBL/GenBank/DDBJ databases">
        <title>Intensive care unit water sources are persistently colonized with multi-drug resistant bacteria and are the site of extensive horizontal gene transfer of antibiotic resistance genes.</title>
        <authorList>
            <person name="Diorio-Toth L."/>
        </authorList>
    </citation>
    <scope>NUCLEOTIDE SEQUENCE</scope>
    <source>
        <strain evidence="1">GD03863</strain>
    </source>
</reference>
<evidence type="ECO:0000313" key="1">
    <source>
        <dbReference type="EMBL" id="MDH0701310.1"/>
    </source>
</evidence>
<gene>
    <name evidence="1" type="ORF">N5D41_07380</name>
</gene>